<dbReference type="PANTHER" id="PTHR43527:SF1">
    <property type="entry name" value="L-THREONINE KINASE"/>
    <property type="match status" value="1"/>
</dbReference>
<evidence type="ECO:0000256" key="3">
    <source>
        <dbReference type="ARBA" id="ARBA00022777"/>
    </source>
</evidence>
<evidence type="ECO:0000313" key="6">
    <source>
        <dbReference type="EMBL" id="SCM80567.1"/>
    </source>
</evidence>
<keyword evidence="3 6" id="KW-0418">Kinase</keyword>
<keyword evidence="4" id="KW-0067">ATP-binding</keyword>
<dbReference type="RefSeq" id="WP_075754861.1">
    <property type="nucleotide sequence ID" value="NZ_LT608335.1"/>
</dbReference>
<evidence type="ECO:0000256" key="2">
    <source>
        <dbReference type="ARBA" id="ARBA00022741"/>
    </source>
</evidence>
<dbReference type="InterPro" id="IPR020568">
    <property type="entry name" value="Ribosomal_Su5_D2-typ_SF"/>
</dbReference>
<dbReference type="GO" id="GO:0005524">
    <property type="term" value="F:ATP binding"/>
    <property type="evidence" value="ECO:0007669"/>
    <property type="project" value="UniProtKB-KW"/>
</dbReference>
<organism evidence="6">
    <name type="scientific">uncultured Sporomusa sp</name>
    <dbReference type="NCBI Taxonomy" id="307249"/>
    <lineage>
        <taxon>Bacteria</taxon>
        <taxon>Bacillati</taxon>
        <taxon>Bacillota</taxon>
        <taxon>Negativicutes</taxon>
        <taxon>Selenomonadales</taxon>
        <taxon>Sporomusaceae</taxon>
        <taxon>Sporomusa</taxon>
        <taxon>environmental samples</taxon>
    </lineage>
</organism>
<evidence type="ECO:0000259" key="5">
    <source>
        <dbReference type="Pfam" id="PF00288"/>
    </source>
</evidence>
<dbReference type="PIRSF" id="PIRSF033887">
    <property type="entry name" value="PduX"/>
    <property type="match status" value="1"/>
</dbReference>
<dbReference type="Gene3D" id="3.30.230.10">
    <property type="match status" value="1"/>
</dbReference>
<protein>
    <submittedName>
        <fullName evidence="6">Threonine kinase</fullName>
        <ecNumber evidence="6">2.7.1.177</ecNumber>
    </submittedName>
</protein>
<evidence type="ECO:0000256" key="1">
    <source>
        <dbReference type="ARBA" id="ARBA00022679"/>
    </source>
</evidence>
<proteinExistence type="predicted"/>
<dbReference type="Pfam" id="PF00288">
    <property type="entry name" value="GHMP_kinases_N"/>
    <property type="match status" value="1"/>
</dbReference>
<keyword evidence="2" id="KW-0547">Nucleotide-binding</keyword>
<dbReference type="PANTHER" id="PTHR43527">
    <property type="entry name" value="4-DIPHOSPHOCYTIDYL-2-C-METHYL-D-ERYTHRITOL KINASE, CHLOROPLASTIC"/>
    <property type="match status" value="1"/>
</dbReference>
<dbReference type="EMBL" id="FMJE01000003">
    <property type="protein sequence ID" value="SCM80567.1"/>
    <property type="molecule type" value="Genomic_DNA"/>
</dbReference>
<keyword evidence="1 6" id="KW-0808">Transferase</keyword>
<feature type="domain" description="GHMP kinase N-terminal" evidence="5">
    <location>
        <begin position="54"/>
        <end position="118"/>
    </location>
</feature>
<dbReference type="EC" id="2.7.1.177" evidence="6"/>
<dbReference type="InterPro" id="IPR006204">
    <property type="entry name" value="GHMP_kinase_N_dom"/>
</dbReference>
<dbReference type="InterPro" id="IPR012363">
    <property type="entry name" value="PduX"/>
</dbReference>
<accession>A0A212LSU4</accession>
<dbReference type="GO" id="GO:0016301">
    <property type="term" value="F:kinase activity"/>
    <property type="evidence" value="ECO:0007669"/>
    <property type="project" value="UniProtKB-KW"/>
</dbReference>
<sequence length="294" mass="30780">MTIKVKAPGSCGELVQGTVNGINFLITCPVDWYSEVSIIPAGKLTGVEPKTAAAVDKTLEYLTVSGDFGIQVESDLPVGKGMASSSADISAACQAVALAATGERLSYDEIADIALAIEPTDGIFYPGIIMFDHVQGKIRRHLGNPPPMKIAVFDAGGEVDTLSFNKREDLAGLNQANEEPIRAAVHLVAQGLITGDARLIGQGATMSAVANQKILYKPCLEQVLHISRDFGAVGVCVAHSGTVLGVMFCERAMAGHDACIKELGRACPEVAYLKTVRLIAGGLIITGDDGSERG</sequence>
<reference evidence="6" key="1">
    <citation type="submission" date="2016-08" db="EMBL/GenBank/DDBJ databases">
        <authorList>
            <person name="Seilhamer J.J."/>
        </authorList>
    </citation>
    <scope>NUCLEOTIDE SEQUENCE</scope>
    <source>
        <strain evidence="6">86</strain>
    </source>
</reference>
<dbReference type="SUPFAM" id="SSF54211">
    <property type="entry name" value="Ribosomal protein S5 domain 2-like"/>
    <property type="match status" value="1"/>
</dbReference>
<evidence type="ECO:0000256" key="4">
    <source>
        <dbReference type="ARBA" id="ARBA00022840"/>
    </source>
</evidence>
<name>A0A212LSU4_9FIRM</name>
<gene>
    <name evidence="6" type="primary">pduX</name>
    <name evidence="6" type="ORF">KL86SPO_30745</name>
</gene>
<dbReference type="InterPro" id="IPR014721">
    <property type="entry name" value="Ribsml_uS5_D2-typ_fold_subgr"/>
</dbReference>
<dbReference type="AlphaFoldDB" id="A0A212LSU4"/>